<reference evidence="1 2" key="1">
    <citation type="submission" date="2020-08" db="EMBL/GenBank/DDBJ databases">
        <title>Genomic Encyclopedia of Type Strains, Phase IV (KMG-IV): sequencing the most valuable type-strain genomes for metagenomic binning, comparative biology and taxonomic classification.</title>
        <authorList>
            <person name="Goeker M."/>
        </authorList>
    </citation>
    <scope>NUCLEOTIDE SEQUENCE [LARGE SCALE GENOMIC DNA]</scope>
    <source>
        <strain evidence="1 2">DSM 102134</strain>
    </source>
</reference>
<evidence type="ECO:0008006" key="3">
    <source>
        <dbReference type="Google" id="ProtNLM"/>
    </source>
</evidence>
<protein>
    <recommendedName>
        <fullName evidence="3">DUF1513 domain-containing protein</fullName>
    </recommendedName>
</protein>
<evidence type="ECO:0000313" key="1">
    <source>
        <dbReference type="EMBL" id="MBB6179620.1"/>
    </source>
</evidence>
<dbReference type="SUPFAM" id="SSF50969">
    <property type="entry name" value="YVTN repeat-like/Quinoprotein amine dehydrogenase"/>
    <property type="match status" value="1"/>
</dbReference>
<dbReference type="AlphaFoldDB" id="A0A7W9YWD5"/>
<evidence type="ECO:0000313" key="2">
    <source>
        <dbReference type="Proteomes" id="UP000535501"/>
    </source>
</evidence>
<dbReference type="Pfam" id="PF07433">
    <property type="entry name" value="DUF1513"/>
    <property type="match status" value="1"/>
</dbReference>
<sequence>MAWRSDLIDRRSFLRAAGVGFAAALGPRSLMALERCDAVYASGFRAPDGSFGLATVSERGEIIDRTLLPARSHGMAFSPTTRRLVAFARRPGTFAVVTDPFGRMEPIVLSAPEGRHYYGHGAFSPDGRLLYASENDFDGNRGMIGIYDAADGFRRIGEFDAHGIGTHDMTVSDDGTMLVIANGGIETHPDFGRTKLNLDHMEPSLVLLGASDGRLIQKHALPPALRQLSTRHIALGDGGQIWFACQWEGPRDARPPLVGHLGRGEDLTFTPLPANVTDGLANYVGAIAVNRRDGIVGVTSPKGGRAVSLDARTGEVVREQAVVDAAGIAPSSTGFAVSSYRGSFDDSRSPVAWDQHIVRLA</sequence>
<dbReference type="Proteomes" id="UP000535501">
    <property type="component" value="Unassembled WGS sequence"/>
</dbReference>
<accession>A0A7W9YWD5</accession>
<dbReference type="RefSeq" id="WP_077547396.1">
    <property type="nucleotide sequence ID" value="NZ_JACHEJ010000003.1"/>
</dbReference>
<organism evidence="1 2">
    <name type="scientific">Pseudorhizobium flavum</name>
    <dbReference type="NCBI Taxonomy" id="1335061"/>
    <lineage>
        <taxon>Bacteria</taxon>
        <taxon>Pseudomonadati</taxon>
        <taxon>Pseudomonadota</taxon>
        <taxon>Alphaproteobacteria</taxon>
        <taxon>Hyphomicrobiales</taxon>
        <taxon>Rhizobiaceae</taxon>
        <taxon>Rhizobium/Agrobacterium group</taxon>
        <taxon>Pseudorhizobium</taxon>
    </lineage>
</organism>
<name>A0A7W9YWD5_9HYPH</name>
<dbReference type="PROSITE" id="PS51318">
    <property type="entry name" value="TAT"/>
    <property type="match status" value="1"/>
</dbReference>
<comment type="caution">
    <text evidence="1">The sequence shown here is derived from an EMBL/GenBank/DDBJ whole genome shotgun (WGS) entry which is preliminary data.</text>
</comment>
<keyword evidence="2" id="KW-1185">Reference proteome</keyword>
<dbReference type="EMBL" id="JACHEJ010000003">
    <property type="protein sequence ID" value="MBB6179620.1"/>
    <property type="molecule type" value="Genomic_DNA"/>
</dbReference>
<dbReference type="InterPro" id="IPR015943">
    <property type="entry name" value="WD40/YVTN_repeat-like_dom_sf"/>
</dbReference>
<proteinExistence type="predicted"/>
<dbReference type="InterPro" id="IPR008311">
    <property type="entry name" value="UCP028101"/>
</dbReference>
<gene>
    <name evidence="1" type="ORF">HNQ75_001588</name>
</gene>
<dbReference type="InterPro" id="IPR011044">
    <property type="entry name" value="Quino_amine_DH_bsu"/>
</dbReference>
<dbReference type="Gene3D" id="2.130.10.10">
    <property type="entry name" value="YVTN repeat-like/Quinoprotein amine dehydrogenase"/>
    <property type="match status" value="1"/>
</dbReference>
<dbReference type="InterPro" id="IPR006311">
    <property type="entry name" value="TAT_signal"/>
</dbReference>
<dbReference type="PIRSF" id="PIRSF028101">
    <property type="entry name" value="UCP028101"/>
    <property type="match status" value="1"/>
</dbReference>